<accession>A0A409VQM2</accession>
<dbReference type="OrthoDB" id="5327923at2759"/>
<reference evidence="1 2" key="1">
    <citation type="journal article" date="2018" name="Evol. Lett.">
        <title>Horizontal gene cluster transfer increased hallucinogenic mushroom diversity.</title>
        <authorList>
            <person name="Reynolds H.T."/>
            <person name="Vijayakumar V."/>
            <person name="Gluck-Thaler E."/>
            <person name="Korotkin H.B."/>
            <person name="Matheny P.B."/>
            <person name="Slot J.C."/>
        </authorList>
    </citation>
    <scope>NUCLEOTIDE SEQUENCE [LARGE SCALE GENOMIC DNA]</scope>
    <source>
        <strain evidence="1 2">2629</strain>
    </source>
</reference>
<dbReference type="EMBL" id="NHTK01006005">
    <property type="protein sequence ID" value="PPQ68571.1"/>
    <property type="molecule type" value="Genomic_DNA"/>
</dbReference>
<sequence length="620" mass="70688">MSSKYQPLFGSDGHRKRVIFNHWPRDPDGDILTYDNAVVGKLAPGDLQLWGETLDNFHTTVRVPHNKGNEYINGHSITYTTSSKMLGWCEEHNEHYGLAADDMREARKEGNPKVIEPYDIVKLIRQHEKAAFKNALEPSLQLVPSPRYPMPWPRVPFSSDTAKWPKPPMLEKLLPLSSLPKTLIVHDPWDAVDAELQSRRHTWKQPMNGSKALRYRLQLSKAGEMRVKEEIKAVEGKKEADRKILETFLADPHTRNQMPENGLIILAQDEEGNDVDTAIFCLLSAPPAVDPNEPAHLRIAPSHYLGSGHHSVLYDSEYEVPRGLLVPPRFCESCVFETAVRILEEDDTISHVIKDPASGDDVQFYRCTPERLLQMWSPYKGPFRVVPVDVDYFKPFDEPCKHFASTPEEMRMPPTATVRVAAKLSSEGDNHLKAEAQNYEGFPLFFFQHWSGFVIPQGNSFPVPVGAITPQYYGYYVFDTAIDEDDPIAEGPLPEVEDEEGEDKVPYRSAILLMELCGEPIDAKELSLDDSAGWMHHSIYQRNIVRKPGPIHASPEERLANSKKYGGKGDDWNFRIIDFGRSCNNRDKEHPCYDESYARDTWGERGKLWKWITLNLPPEY</sequence>
<comment type="caution">
    <text evidence="1">The sequence shown here is derived from an EMBL/GenBank/DDBJ whole genome shotgun (WGS) entry which is preliminary data.</text>
</comment>
<evidence type="ECO:0000313" key="1">
    <source>
        <dbReference type="EMBL" id="PPQ68571.1"/>
    </source>
</evidence>
<evidence type="ECO:0008006" key="3">
    <source>
        <dbReference type="Google" id="ProtNLM"/>
    </source>
</evidence>
<organism evidence="1 2">
    <name type="scientific">Panaeolus cyanescens</name>
    <dbReference type="NCBI Taxonomy" id="181874"/>
    <lineage>
        <taxon>Eukaryota</taxon>
        <taxon>Fungi</taxon>
        <taxon>Dikarya</taxon>
        <taxon>Basidiomycota</taxon>
        <taxon>Agaricomycotina</taxon>
        <taxon>Agaricomycetes</taxon>
        <taxon>Agaricomycetidae</taxon>
        <taxon>Agaricales</taxon>
        <taxon>Agaricineae</taxon>
        <taxon>Galeropsidaceae</taxon>
        <taxon>Panaeolus</taxon>
    </lineage>
</organism>
<dbReference type="AlphaFoldDB" id="A0A409VQM2"/>
<dbReference type="Proteomes" id="UP000284842">
    <property type="component" value="Unassembled WGS sequence"/>
</dbReference>
<evidence type="ECO:0000313" key="2">
    <source>
        <dbReference type="Proteomes" id="UP000284842"/>
    </source>
</evidence>
<protein>
    <recommendedName>
        <fullName evidence="3">Protein kinase domain-containing protein</fullName>
    </recommendedName>
</protein>
<name>A0A409VQM2_9AGAR</name>
<gene>
    <name evidence="1" type="ORF">CVT24_005583</name>
</gene>
<dbReference type="STRING" id="181874.A0A409VQM2"/>
<proteinExistence type="predicted"/>
<dbReference type="InParanoid" id="A0A409VQM2"/>
<keyword evidence="2" id="KW-1185">Reference proteome</keyword>